<dbReference type="SUPFAM" id="SSF52402">
    <property type="entry name" value="Adenine nucleotide alpha hydrolases-like"/>
    <property type="match status" value="1"/>
</dbReference>
<dbReference type="InterPro" id="IPR014729">
    <property type="entry name" value="Rossmann-like_a/b/a_fold"/>
</dbReference>
<dbReference type="Proteomes" id="UP000249081">
    <property type="component" value="Unassembled WGS sequence"/>
</dbReference>
<dbReference type="InterPro" id="IPR015262">
    <property type="entry name" value="tRNA_Ile_lys_synt_subst-bd"/>
</dbReference>
<dbReference type="Gene3D" id="1.20.59.20">
    <property type="match status" value="1"/>
</dbReference>
<accession>A0A2W4VM29</accession>
<comment type="caution">
    <text evidence="10">The sequence shown here is derived from an EMBL/GenBank/DDBJ whole genome shotgun (WGS) entry which is preliminary data.</text>
</comment>
<dbReference type="PANTHER" id="PTHR43033">
    <property type="entry name" value="TRNA(ILE)-LYSIDINE SYNTHASE-RELATED"/>
    <property type="match status" value="1"/>
</dbReference>
<evidence type="ECO:0000259" key="8">
    <source>
        <dbReference type="Pfam" id="PF01171"/>
    </source>
</evidence>
<reference evidence="11" key="1">
    <citation type="submission" date="2018-04" db="EMBL/GenBank/DDBJ databases">
        <authorList>
            <person name="Cornet L."/>
        </authorList>
    </citation>
    <scope>NUCLEOTIDE SEQUENCE [LARGE SCALE GENOMIC DNA]</scope>
</reference>
<dbReference type="GO" id="GO:0005737">
    <property type="term" value="C:cytoplasm"/>
    <property type="evidence" value="ECO:0007669"/>
    <property type="project" value="InterPro"/>
</dbReference>
<keyword evidence="2" id="KW-0963">Cytoplasm</keyword>
<dbReference type="GO" id="GO:0032267">
    <property type="term" value="F:tRNA(Ile)-lysidine synthase activity"/>
    <property type="evidence" value="ECO:0007669"/>
    <property type="project" value="UniProtKB-EC"/>
</dbReference>
<evidence type="ECO:0000256" key="3">
    <source>
        <dbReference type="ARBA" id="ARBA00022598"/>
    </source>
</evidence>
<keyword evidence="4" id="KW-0819">tRNA processing</keyword>
<feature type="domain" description="tRNA(Ile)-lysidine synthase substrate-binding" evidence="9">
    <location>
        <begin position="271"/>
        <end position="329"/>
    </location>
</feature>
<dbReference type="InterPro" id="IPR012795">
    <property type="entry name" value="tRNA_Ile_lys_synt_N"/>
</dbReference>
<dbReference type="PANTHER" id="PTHR43033:SF1">
    <property type="entry name" value="TRNA(ILE)-LYSIDINE SYNTHASE-RELATED"/>
    <property type="match status" value="1"/>
</dbReference>
<dbReference type="Pfam" id="PF01171">
    <property type="entry name" value="ATP_bind_3"/>
    <property type="match status" value="1"/>
</dbReference>
<name>A0A2W4VM29_9CYAN</name>
<evidence type="ECO:0000256" key="5">
    <source>
        <dbReference type="ARBA" id="ARBA00022741"/>
    </source>
</evidence>
<dbReference type="GO" id="GO:0008033">
    <property type="term" value="P:tRNA processing"/>
    <property type="evidence" value="ECO:0007669"/>
    <property type="project" value="UniProtKB-KW"/>
</dbReference>
<proteinExistence type="inferred from homology"/>
<organism evidence="10 11">
    <name type="scientific">Shackletoniella antarctica</name>
    <dbReference type="NCBI Taxonomy" id="268115"/>
    <lineage>
        <taxon>Bacteria</taxon>
        <taxon>Bacillati</taxon>
        <taxon>Cyanobacteriota</taxon>
        <taxon>Cyanophyceae</taxon>
        <taxon>Oculatellales</taxon>
        <taxon>Oculatellaceae</taxon>
        <taxon>Shackletoniella</taxon>
    </lineage>
</organism>
<dbReference type="CDD" id="cd01992">
    <property type="entry name" value="TilS_N"/>
    <property type="match status" value="1"/>
</dbReference>
<dbReference type="AlphaFoldDB" id="A0A2W4VM29"/>
<feature type="domain" description="tRNA(Ile)-lysidine/2-thiocytidine synthase N-terminal" evidence="8">
    <location>
        <begin position="29"/>
        <end position="207"/>
    </location>
</feature>
<feature type="non-terminal residue" evidence="10">
    <location>
        <position position="338"/>
    </location>
</feature>
<keyword evidence="3" id="KW-0436">Ligase</keyword>
<reference evidence="10 11" key="2">
    <citation type="submission" date="2018-06" db="EMBL/GenBank/DDBJ databases">
        <title>Metagenomic assembly of (sub)arctic Cyanobacteria and their associated microbiome from non-axenic cultures.</title>
        <authorList>
            <person name="Baurain D."/>
        </authorList>
    </citation>
    <scope>NUCLEOTIDE SEQUENCE [LARGE SCALE GENOMIC DNA]</scope>
    <source>
        <strain evidence="10">ULC041bin1</strain>
    </source>
</reference>
<evidence type="ECO:0000313" key="10">
    <source>
        <dbReference type="EMBL" id="PZO33893.1"/>
    </source>
</evidence>
<dbReference type="InterPro" id="IPR011063">
    <property type="entry name" value="TilS/TtcA_N"/>
</dbReference>
<evidence type="ECO:0000256" key="4">
    <source>
        <dbReference type="ARBA" id="ARBA00022694"/>
    </source>
</evidence>
<dbReference type="HAMAP" id="MF_01161">
    <property type="entry name" value="tRNA_Ile_lys_synt"/>
    <property type="match status" value="1"/>
</dbReference>
<dbReference type="NCBIfam" id="TIGR02432">
    <property type="entry name" value="lysidine_TilS_N"/>
    <property type="match status" value="1"/>
</dbReference>
<dbReference type="Gene3D" id="3.40.50.620">
    <property type="entry name" value="HUPs"/>
    <property type="match status" value="1"/>
</dbReference>
<evidence type="ECO:0000256" key="2">
    <source>
        <dbReference type="ARBA" id="ARBA00022490"/>
    </source>
</evidence>
<comment type="catalytic activity">
    <reaction evidence="7">
        <text>cytidine(34) in tRNA(Ile2) + L-lysine + ATP = lysidine(34) in tRNA(Ile2) + AMP + diphosphate + H(+)</text>
        <dbReference type="Rhea" id="RHEA:43744"/>
        <dbReference type="Rhea" id="RHEA-COMP:10625"/>
        <dbReference type="Rhea" id="RHEA-COMP:10670"/>
        <dbReference type="ChEBI" id="CHEBI:15378"/>
        <dbReference type="ChEBI" id="CHEBI:30616"/>
        <dbReference type="ChEBI" id="CHEBI:32551"/>
        <dbReference type="ChEBI" id="CHEBI:33019"/>
        <dbReference type="ChEBI" id="CHEBI:82748"/>
        <dbReference type="ChEBI" id="CHEBI:83665"/>
        <dbReference type="ChEBI" id="CHEBI:456215"/>
        <dbReference type="EC" id="6.3.4.19"/>
    </reaction>
</comment>
<keyword evidence="5" id="KW-0547">Nucleotide-binding</keyword>
<protein>
    <recommendedName>
        <fullName evidence="1">tRNA(Ile)-lysidine synthetase</fullName>
        <ecNumber evidence="1">6.3.4.19</ecNumber>
    </recommendedName>
</protein>
<evidence type="ECO:0000256" key="1">
    <source>
        <dbReference type="ARBA" id="ARBA00013267"/>
    </source>
</evidence>
<dbReference type="EMBL" id="QBMN01000233">
    <property type="protein sequence ID" value="PZO33893.1"/>
    <property type="molecule type" value="Genomic_DNA"/>
</dbReference>
<dbReference type="InterPro" id="IPR012094">
    <property type="entry name" value="tRNA_Ile_lys_synt"/>
</dbReference>
<keyword evidence="6" id="KW-0067">ATP-binding</keyword>
<evidence type="ECO:0000259" key="9">
    <source>
        <dbReference type="Pfam" id="PF09179"/>
    </source>
</evidence>
<gene>
    <name evidence="10" type="primary">tilS</name>
    <name evidence="10" type="ORF">DCF17_21375</name>
</gene>
<dbReference type="SUPFAM" id="SSF82829">
    <property type="entry name" value="MesJ substrate recognition domain-like"/>
    <property type="match status" value="1"/>
</dbReference>
<dbReference type="EC" id="6.3.4.19" evidence="1"/>
<evidence type="ECO:0000256" key="6">
    <source>
        <dbReference type="ARBA" id="ARBA00022840"/>
    </source>
</evidence>
<evidence type="ECO:0000256" key="7">
    <source>
        <dbReference type="ARBA" id="ARBA00048539"/>
    </source>
</evidence>
<dbReference type="Pfam" id="PF09179">
    <property type="entry name" value="TilS"/>
    <property type="match status" value="1"/>
</dbReference>
<dbReference type="GO" id="GO:0005524">
    <property type="term" value="F:ATP binding"/>
    <property type="evidence" value="ECO:0007669"/>
    <property type="project" value="UniProtKB-KW"/>
</dbReference>
<sequence length="338" mass="37588">MDGVPWSSTHAGVHRLLRVRSLLPPGAAVLVAVSGGQDSVCLLKLLVDLQPKWGWRLRAVHCDHRWRPDSAANGEFVRGLCDRYQIPCDIAVAEATTPTEAAARHWRYQVFEQFAIEQRCTQVVTGHTASDRAETLLYNLLRGSGTDGLQALAWQRPLTPDGLVTVVRPLLAITRQETADFCCQFDLPLWEDATNQDTRYARNRIRLELLPYLREHFNPGVESTLAHTAELLTAEVALLESLTAELYAVAVVSPQNEGGEGDEDCWRMLRSPLAAAPLALRRRVLRRVLQQVTTAQVSFEQVEKLLALLSAPNGSQSDPFPGGAIAVVRGGGWWWWCR</sequence>
<evidence type="ECO:0000313" key="11">
    <source>
        <dbReference type="Proteomes" id="UP000249081"/>
    </source>
</evidence>